<name>A0A8J1YCK6_OWEFU</name>
<evidence type="ECO:0000313" key="2">
    <source>
        <dbReference type="EMBL" id="CAH1787749.1"/>
    </source>
</evidence>
<evidence type="ECO:0000256" key="1">
    <source>
        <dbReference type="SAM" id="MobiDB-lite"/>
    </source>
</evidence>
<sequence>MLTLTDKKLKEREDRKFHDMMRLKMHKYETKNKKDSGYNGVAKDMTKVLHRNAFVQRDLERKELQIHKQEKDRIREIRKVQSDFQKTMRKLRKATPSVGSNFFQRHTDSEKQSRDLSLKMMETLKSTRELDSPSSNKHNSEISHSDRNPEHLGKYRKPMSLPSHDVPVEDDSGTDSPVNISGTDHSPVLRRQYSPTCLTSPPLVLPPLPYSPGMTTGATRDIHELDDPDEQSDLKFRRRLLGRRRSQSACNLSSIPRTERQGLPSVFVLPPISPDFGHSQNDDRNDSTSDRVTNQFHSLNLKEKRRLSISASHIDQIGFESSAKLDQADDGSSESESIVSSDDSDVDDTMSAEESENMLMLYQRGGSFSRRRSSSAPELREGRPERVPSARRNAVISSKSLRVVSRTGRRHRRGPYTTCDS</sequence>
<feature type="compositionally biased region" description="Basic and acidic residues" evidence="1">
    <location>
        <begin position="378"/>
        <end position="388"/>
    </location>
</feature>
<organism evidence="2 3">
    <name type="scientific">Owenia fusiformis</name>
    <name type="common">Polychaete worm</name>
    <dbReference type="NCBI Taxonomy" id="6347"/>
    <lineage>
        <taxon>Eukaryota</taxon>
        <taxon>Metazoa</taxon>
        <taxon>Spiralia</taxon>
        <taxon>Lophotrochozoa</taxon>
        <taxon>Annelida</taxon>
        <taxon>Polychaeta</taxon>
        <taxon>Sedentaria</taxon>
        <taxon>Canalipalpata</taxon>
        <taxon>Sabellida</taxon>
        <taxon>Oweniida</taxon>
        <taxon>Oweniidae</taxon>
        <taxon>Owenia</taxon>
    </lineage>
</organism>
<dbReference type="AlphaFoldDB" id="A0A8J1YCK6"/>
<feature type="compositionally biased region" description="Basic and acidic residues" evidence="1">
    <location>
        <begin position="138"/>
        <end position="153"/>
    </location>
</feature>
<reference evidence="2" key="1">
    <citation type="submission" date="2022-03" db="EMBL/GenBank/DDBJ databases">
        <authorList>
            <person name="Martin C."/>
        </authorList>
    </citation>
    <scope>NUCLEOTIDE SEQUENCE</scope>
</reference>
<feature type="compositionally biased region" description="Acidic residues" evidence="1">
    <location>
        <begin position="342"/>
        <end position="356"/>
    </location>
</feature>
<feature type="compositionally biased region" description="Basic and acidic residues" evidence="1">
    <location>
        <begin position="280"/>
        <end position="289"/>
    </location>
</feature>
<comment type="caution">
    <text evidence="2">The sequence shown here is derived from an EMBL/GenBank/DDBJ whole genome shotgun (WGS) entry which is preliminary data.</text>
</comment>
<feature type="compositionally biased region" description="Polar residues" evidence="1">
    <location>
        <begin position="174"/>
        <end position="184"/>
    </location>
</feature>
<feature type="region of interest" description="Disordered" evidence="1">
    <location>
        <begin position="89"/>
        <end position="188"/>
    </location>
</feature>
<proteinExistence type="predicted"/>
<dbReference type="Proteomes" id="UP000749559">
    <property type="component" value="Unassembled WGS sequence"/>
</dbReference>
<keyword evidence="3" id="KW-1185">Reference proteome</keyword>
<gene>
    <name evidence="2" type="ORF">OFUS_LOCUS13390</name>
</gene>
<dbReference type="EMBL" id="CAIIXF020000006">
    <property type="protein sequence ID" value="CAH1787749.1"/>
    <property type="molecule type" value="Genomic_DNA"/>
</dbReference>
<feature type="compositionally biased region" description="Basic and acidic residues" evidence="1">
    <location>
        <begin position="105"/>
        <end position="117"/>
    </location>
</feature>
<feature type="region of interest" description="Disordered" evidence="1">
    <location>
        <begin position="322"/>
        <end position="421"/>
    </location>
</feature>
<protein>
    <submittedName>
        <fullName evidence="2">Uncharacterized protein</fullName>
    </submittedName>
</protein>
<feature type="region of interest" description="Disordered" evidence="1">
    <location>
        <begin position="262"/>
        <end position="292"/>
    </location>
</feature>
<evidence type="ECO:0000313" key="3">
    <source>
        <dbReference type="Proteomes" id="UP000749559"/>
    </source>
</evidence>
<accession>A0A8J1YCK6</accession>